<dbReference type="Gene3D" id="3.40.50.150">
    <property type="entry name" value="Vaccinia Virus protein VP39"/>
    <property type="match status" value="1"/>
</dbReference>
<protein>
    <submittedName>
        <fullName evidence="5">Non-ribosomal peptide synthetase</fullName>
    </submittedName>
</protein>
<accession>A0A0E3JNN8</accession>
<keyword evidence="1" id="KW-0596">Phosphopantetheine</keyword>
<dbReference type="InterPro" id="IPR036736">
    <property type="entry name" value="ACP-like_sf"/>
</dbReference>
<dbReference type="PANTHER" id="PTHR45527:SF1">
    <property type="entry name" value="FATTY ACID SYNTHASE"/>
    <property type="match status" value="1"/>
</dbReference>
<sequence length="403" mass="44322">MERVEREGLSDRIRVIHGDARRVTLPEKADVCVSEIFESVAGAEGAAIILDAVRGQLAPGHRMVPAVAATLAGAVSLAESLRRAPRFDPVAAYYVQRVFEERGRPFDVRLCLKGATPEMLLTPAGVFEELDLQAGTQPAPRRVLTLRFERDGVADGFLLWLRLEMPGGRVLDTLETSTSWFPAYVPAFEGGARVREGDTAVVECEHRLSADGVHPDYALRGVLHRRDAAPLEFGCDLAYAPDAFRAGGFYRQLFAPDGAPARWPTADAAELRRHLSRTLPPYMVPARFTQVDRLPLTPNGKLDRAALPGPAEARPETTGEYVAPRTEAERRLAALWERVLGVRPVGVRDSFFELGGHSIAAVRVVEAVRRELGRTLPLASLYRDETVEQLAVHLERQATGTDR</sequence>
<dbReference type="PANTHER" id="PTHR45527">
    <property type="entry name" value="NONRIBOSOMAL PEPTIDE SYNTHETASE"/>
    <property type="match status" value="1"/>
</dbReference>
<dbReference type="Gene3D" id="3.40.50.1820">
    <property type="entry name" value="alpha/beta hydrolase"/>
    <property type="match status" value="1"/>
</dbReference>
<dbReference type="SUPFAM" id="SSF56801">
    <property type="entry name" value="Acetyl-CoA synthetase-like"/>
    <property type="match status" value="1"/>
</dbReference>
<feature type="region of interest" description="Disordered" evidence="3">
    <location>
        <begin position="299"/>
        <end position="319"/>
    </location>
</feature>
<dbReference type="GO" id="GO:0031177">
    <property type="term" value="F:phosphopantetheine binding"/>
    <property type="evidence" value="ECO:0007669"/>
    <property type="project" value="InterPro"/>
</dbReference>
<keyword evidence="2" id="KW-0597">Phosphoprotein</keyword>
<organism evidence="5">
    <name type="scientific">uncultured bacterium AB_1383</name>
    <dbReference type="NCBI Taxonomy" id="1630010"/>
    <lineage>
        <taxon>Bacteria</taxon>
        <taxon>environmental samples</taxon>
    </lineage>
</organism>
<dbReference type="GO" id="GO:0044550">
    <property type="term" value="P:secondary metabolite biosynthetic process"/>
    <property type="evidence" value="ECO:0007669"/>
    <property type="project" value="TreeGrafter"/>
</dbReference>
<name>A0A0E3JNN8_9BACT</name>
<dbReference type="FunFam" id="1.10.1200.10:FF:000016">
    <property type="entry name" value="Non-ribosomal peptide synthase"/>
    <property type="match status" value="1"/>
</dbReference>
<feature type="domain" description="Carrier" evidence="4">
    <location>
        <begin position="323"/>
        <end position="398"/>
    </location>
</feature>
<dbReference type="SUPFAM" id="SSF53335">
    <property type="entry name" value="S-adenosyl-L-methionine-dependent methyltransferases"/>
    <property type="match status" value="1"/>
</dbReference>
<dbReference type="Gene3D" id="3.30.300.30">
    <property type="match status" value="1"/>
</dbReference>
<dbReference type="GO" id="GO:0072330">
    <property type="term" value="P:monocarboxylic acid biosynthetic process"/>
    <property type="evidence" value="ECO:0007669"/>
    <property type="project" value="UniProtKB-ARBA"/>
</dbReference>
<dbReference type="InterPro" id="IPR025110">
    <property type="entry name" value="AMP-bd_C"/>
</dbReference>
<evidence type="ECO:0000313" key="5">
    <source>
        <dbReference type="EMBL" id="AKA59420.1"/>
    </source>
</evidence>
<reference evidence="5" key="1">
    <citation type="journal article" date="2015" name="Proc. Natl. Acad. Sci. U.S.A.">
        <title>Multiplexed metagenome mining using short DNA sequence tags facilitates targeted discovery of epoxyketone proteasome inhibitors.</title>
        <authorList>
            <person name="Owen J.G."/>
            <person name="Charlop-Powers Z."/>
            <person name="Smith A.G."/>
            <person name="Ternei M.A."/>
            <person name="Calle P.Y."/>
            <person name="Reddy B.V."/>
            <person name="Montiel D."/>
            <person name="Brady S.F."/>
        </authorList>
    </citation>
    <scope>NUCLEOTIDE SEQUENCE</scope>
</reference>
<dbReference type="PROSITE" id="PS50075">
    <property type="entry name" value="CARRIER"/>
    <property type="match status" value="1"/>
</dbReference>
<dbReference type="InterPro" id="IPR020806">
    <property type="entry name" value="PKS_PP-bd"/>
</dbReference>
<dbReference type="SUPFAM" id="SSF47336">
    <property type="entry name" value="ACP-like"/>
    <property type="match status" value="1"/>
</dbReference>
<dbReference type="InterPro" id="IPR006162">
    <property type="entry name" value="Ppantetheine_attach_site"/>
</dbReference>
<dbReference type="InterPro" id="IPR029063">
    <property type="entry name" value="SAM-dependent_MTases_sf"/>
</dbReference>
<evidence type="ECO:0000256" key="1">
    <source>
        <dbReference type="ARBA" id="ARBA00022450"/>
    </source>
</evidence>
<dbReference type="SMART" id="SM00823">
    <property type="entry name" value="PKS_PP"/>
    <property type="match status" value="1"/>
</dbReference>
<dbReference type="Pfam" id="PF13193">
    <property type="entry name" value="AMP-binding_C"/>
    <property type="match status" value="1"/>
</dbReference>
<proteinExistence type="predicted"/>
<dbReference type="InterPro" id="IPR045851">
    <property type="entry name" value="AMP-bd_C_sf"/>
</dbReference>
<dbReference type="InterPro" id="IPR029058">
    <property type="entry name" value="AB_hydrolase_fold"/>
</dbReference>
<dbReference type="GO" id="GO:0005829">
    <property type="term" value="C:cytosol"/>
    <property type="evidence" value="ECO:0007669"/>
    <property type="project" value="TreeGrafter"/>
</dbReference>
<dbReference type="EMBL" id="KP830092">
    <property type="protein sequence ID" value="AKA59420.1"/>
    <property type="molecule type" value="Genomic_DNA"/>
</dbReference>
<dbReference type="PROSITE" id="PS00012">
    <property type="entry name" value="PHOSPHOPANTETHEINE"/>
    <property type="match status" value="1"/>
</dbReference>
<dbReference type="Pfam" id="PF00550">
    <property type="entry name" value="PP-binding"/>
    <property type="match status" value="1"/>
</dbReference>
<evidence type="ECO:0000256" key="3">
    <source>
        <dbReference type="SAM" id="MobiDB-lite"/>
    </source>
</evidence>
<dbReference type="AlphaFoldDB" id="A0A0E3JNN8"/>
<evidence type="ECO:0000256" key="2">
    <source>
        <dbReference type="ARBA" id="ARBA00022553"/>
    </source>
</evidence>
<dbReference type="GO" id="GO:0043041">
    <property type="term" value="P:amino acid activation for nonribosomal peptide biosynthetic process"/>
    <property type="evidence" value="ECO:0007669"/>
    <property type="project" value="TreeGrafter"/>
</dbReference>
<dbReference type="InterPro" id="IPR009081">
    <property type="entry name" value="PP-bd_ACP"/>
</dbReference>
<evidence type="ECO:0000259" key="4">
    <source>
        <dbReference type="PROSITE" id="PS50075"/>
    </source>
</evidence>